<dbReference type="GO" id="GO:0046854">
    <property type="term" value="P:phosphatidylinositol phosphate biosynthetic process"/>
    <property type="evidence" value="ECO:0007669"/>
    <property type="project" value="TreeGrafter"/>
</dbReference>
<comment type="caution">
    <text evidence="3">The sequence shown here is derived from an EMBL/GenBank/DDBJ whole genome shotgun (WGS) entry which is preliminary data.</text>
</comment>
<reference evidence="3 4" key="1">
    <citation type="submission" date="2016-04" db="EMBL/GenBank/DDBJ databases">
        <title>The genome of Intoshia linei affirms orthonectids as highly simplified spiralians.</title>
        <authorList>
            <person name="Mikhailov K.V."/>
            <person name="Slusarev G.S."/>
            <person name="Nikitin M.A."/>
            <person name="Logacheva M.D."/>
            <person name="Penin A."/>
            <person name="Aleoshin V."/>
            <person name="Panchin Y.V."/>
        </authorList>
    </citation>
    <scope>NUCLEOTIDE SEQUENCE [LARGE SCALE GENOMIC DNA]</scope>
    <source>
        <strain evidence="3">Intl2013</strain>
        <tissue evidence="3">Whole animal</tissue>
    </source>
</reference>
<dbReference type="InterPro" id="IPR027483">
    <property type="entry name" value="PInositol-4-P-4/5-kinase_C_sf"/>
</dbReference>
<dbReference type="Pfam" id="PF01504">
    <property type="entry name" value="PIP5K"/>
    <property type="match status" value="1"/>
</dbReference>
<dbReference type="InterPro" id="IPR023610">
    <property type="entry name" value="PInositol-4/5-P-5/4-kinase"/>
</dbReference>
<gene>
    <name evidence="3" type="ORF">A3Q56_01915</name>
</gene>
<dbReference type="SMART" id="SM00330">
    <property type="entry name" value="PIPKc"/>
    <property type="match status" value="1"/>
</dbReference>
<accession>A0A177B9P5</accession>
<dbReference type="AlphaFoldDB" id="A0A177B9P5"/>
<keyword evidence="4" id="KW-1185">Reference proteome</keyword>
<dbReference type="PANTHER" id="PTHR23086:SF101">
    <property type="entry name" value="LP03320P-RELATED"/>
    <property type="match status" value="1"/>
</dbReference>
<dbReference type="PANTHER" id="PTHR23086">
    <property type="entry name" value="PHOSPHATIDYLINOSITOL-4-PHOSPHATE 5-KINASE"/>
    <property type="match status" value="1"/>
</dbReference>
<dbReference type="EMBL" id="LWCA01000156">
    <property type="protein sequence ID" value="OAF70373.1"/>
    <property type="molecule type" value="Genomic_DNA"/>
</dbReference>
<dbReference type="GO" id="GO:0016308">
    <property type="term" value="F:1-phosphatidylinositol-4-phosphate 5-kinase activity"/>
    <property type="evidence" value="ECO:0007669"/>
    <property type="project" value="TreeGrafter"/>
</dbReference>
<keyword evidence="1" id="KW-0808">Transferase</keyword>
<dbReference type="PROSITE" id="PS51455">
    <property type="entry name" value="PIPK"/>
    <property type="match status" value="1"/>
</dbReference>
<proteinExistence type="predicted"/>
<dbReference type="Proteomes" id="UP000078046">
    <property type="component" value="Unassembled WGS sequence"/>
</dbReference>
<sequence length="190" mass="22062">MNCIMPIESKANYTFDFKGSNRVSESTIHDDTHVYKDNDFTNKINKKIKFNSNVYDAIKDKIRRDCRVLESLNIMDYSLLIDVNPQNNEYRLRKDILPFCINPIENSFNDEKIPEGAICGKINDNPVYIYAGIIDILQEYGILKELEHILKSCCTKKENISVCDPGVYSKRFQEFIFTKIFSSDTFAKTL</sequence>
<organism evidence="3 4">
    <name type="scientific">Intoshia linei</name>
    <dbReference type="NCBI Taxonomy" id="1819745"/>
    <lineage>
        <taxon>Eukaryota</taxon>
        <taxon>Metazoa</taxon>
        <taxon>Spiralia</taxon>
        <taxon>Lophotrochozoa</taxon>
        <taxon>Mesozoa</taxon>
        <taxon>Orthonectida</taxon>
        <taxon>Rhopaluridae</taxon>
        <taxon>Intoshia</taxon>
    </lineage>
</organism>
<dbReference type="SUPFAM" id="SSF56104">
    <property type="entry name" value="SAICAR synthase-like"/>
    <property type="match status" value="1"/>
</dbReference>
<feature type="domain" description="PIPK" evidence="2">
    <location>
        <begin position="1"/>
        <end position="180"/>
    </location>
</feature>
<name>A0A177B9P5_9BILA</name>
<protein>
    <recommendedName>
        <fullName evidence="2">PIPK domain-containing protein</fullName>
    </recommendedName>
</protein>
<dbReference type="GO" id="GO:0005524">
    <property type="term" value="F:ATP binding"/>
    <property type="evidence" value="ECO:0007669"/>
    <property type="project" value="UniProtKB-UniRule"/>
</dbReference>
<dbReference type="GO" id="GO:0005886">
    <property type="term" value="C:plasma membrane"/>
    <property type="evidence" value="ECO:0007669"/>
    <property type="project" value="TreeGrafter"/>
</dbReference>
<dbReference type="Gene3D" id="3.30.810.10">
    <property type="entry name" value="2-Layer Sandwich"/>
    <property type="match status" value="1"/>
</dbReference>
<keyword evidence="1" id="KW-0067">ATP-binding</keyword>
<keyword evidence="1" id="KW-0547">Nucleotide-binding</keyword>
<dbReference type="OrthoDB" id="70770at2759"/>
<evidence type="ECO:0000313" key="4">
    <source>
        <dbReference type="Proteomes" id="UP000078046"/>
    </source>
</evidence>
<evidence type="ECO:0000259" key="2">
    <source>
        <dbReference type="PROSITE" id="PS51455"/>
    </source>
</evidence>
<keyword evidence="1" id="KW-0418">Kinase</keyword>
<evidence type="ECO:0000256" key="1">
    <source>
        <dbReference type="PROSITE-ProRule" id="PRU00781"/>
    </source>
</evidence>
<dbReference type="InterPro" id="IPR002498">
    <property type="entry name" value="PInositol-4-P-4/5-kinase_core"/>
</dbReference>
<evidence type="ECO:0000313" key="3">
    <source>
        <dbReference type="EMBL" id="OAF70373.1"/>
    </source>
</evidence>